<feature type="region of interest" description="Disordered" evidence="1">
    <location>
        <begin position="372"/>
        <end position="410"/>
    </location>
</feature>
<dbReference type="GO" id="GO:0007165">
    <property type="term" value="P:signal transduction"/>
    <property type="evidence" value="ECO:0007669"/>
    <property type="project" value="InterPro"/>
</dbReference>
<feature type="compositionally biased region" description="Polar residues" evidence="1">
    <location>
        <begin position="378"/>
        <end position="397"/>
    </location>
</feature>
<feature type="compositionally biased region" description="Polar residues" evidence="1">
    <location>
        <begin position="19"/>
        <end position="37"/>
    </location>
</feature>
<dbReference type="EnsemblMetazoa" id="XM_019994480.1">
    <property type="protein sequence ID" value="XP_019850039.1"/>
    <property type="gene ID" value="LOC109580902"/>
</dbReference>
<keyword evidence="4" id="KW-1185">Reference proteome</keyword>
<protein>
    <recommendedName>
        <fullName evidence="2">Ras-associating domain-containing protein</fullName>
    </recommendedName>
</protein>
<feature type="compositionally biased region" description="Polar residues" evidence="1">
    <location>
        <begin position="325"/>
        <end position="338"/>
    </location>
</feature>
<dbReference type="CDD" id="cd17043">
    <property type="entry name" value="RA"/>
    <property type="match status" value="1"/>
</dbReference>
<feature type="region of interest" description="Disordered" evidence="1">
    <location>
        <begin position="291"/>
        <end position="339"/>
    </location>
</feature>
<feature type="region of interest" description="Disordered" evidence="1">
    <location>
        <begin position="530"/>
        <end position="550"/>
    </location>
</feature>
<dbReference type="InParanoid" id="A0A1X7V8M0"/>
<feature type="region of interest" description="Disordered" evidence="1">
    <location>
        <begin position="186"/>
        <end position="264"/>
    </location>
</feature>
<dbReference type="Pfam" id="PF00788">
    <property type="entry name" value="RA"/>
    <property type="match status" value="1"/>
</dbReference>
<reference evidence="3" key="2">
    <citation type="submission" date="2017-05" db="UniProtKB">
        <authorList>
            <consortium name="EnsemblMetazoa"/>
        </authorList>
    </citation>
    <scope>IDENTIFICATION</scope>
</reference>
<feature type="domain" description="Ras-associating" evidence="2">
    <location>
        <begin position="66"/>
        <end position="144"/>
    </location>
</feature>
<organism evidence="3">
    <name type="scientific">Amphimedon queenslandica</name>
    <name type="common">Sponge</name>
    <dbReference type="NCBI Taxonomy" id="400682"/>
    <lineage>
        <taxon>Eukaryota</taxon>
        <taxon>Metazoa</taxon>
        <taxon>Porifera</taxon>
        <taxon>Demospongiae</taxon>
        <taxon>Heteroscleromorpha</taxon>
        <taxon>Haplosclerida</taxon>
        <taxon>Niphatidae</taxon>
        <taxon>Amphimedon</taxon>
    </lineage>
</organism>
<feature type="compositionally biased region" description="Polar residues" evidence="1">
    <location>
        <begin position="251"/>
        <end position="263"/>
    </location>
</feature>
<feature type="compositionally biased region" description="Low complexity" evidence="1">
    <location>
        <begin position="490"/>
        <end position="508"/>
    </location>
</feature>
<feature type="region of interest" description="Disordered" evidence="1">
    <location>
        <begin position="19"/>
        <end position="40"/>
    </location>
</feature>
<sequence>METHLRLAVNGPTVQIDKASSTVKPAALPSSTSSSNGMADLTSPVIQVNISSIVSPSQREASDHEESFKTVPVTINTTACEVVNMLMSEAHDPTKMGEYCLLESIQNEKGSYRRVIPDREKVLLIKQKWRKKGEGSFTLICKEDAECYGKRKLHVDSSSYFFTPSPKSLRSQRRYSLPVSLKDAVPLPSSEQLQHTEEKQDEPSFGTSSGQKSMNMSKIMSQVVKDSSRFQQRRGSLSSSVQRSTSLRTTPVKSNTSQPSSPTLRDIVSIEPIICSPSYSAVRAFPEFVHSPTSTSETVDKSRTAVSPVRNTLETLTEQEKADESSSTVQGVSKNDGISESLERSMRKMEEGPILVHTVVLKEQYPVHPKKVFVNDPVPSSSGDKPNGMPSSLVGTNSTPSDAASPSPASLNVVGIENSEMDLIESLTSILDSKLNAARNPNDDANQATIVGDLISPKRRTSLVDEACSNIKRKRSIPHPSEQPRIPNRSITPSKSSSSLSSSTLLSPSHREELLTAATDMILDTRRKKSLANEDHHSLKEKEQEATANCDQDQPRKILNFEDFQLLTDDCQDHNSTKDTNNVLITGGGGGGGGGGSLDDNIITGGGLGEEGSPSPVAKLRRHKSERFRPGLLSLFNKKIKTPVEKRKEEVGGDKGSRHNASKSQKFSPKVPFKRSRSDHHFNKL</sequence>
<dbReference type="SUPFAM" id="SSF54236">
    <property type="entry name" value="Ubiquitin-like"/>
    <property type="match status" value="1"/>
</dbReference>
<evidence type="ECO:0000313" key="4">
    <source>
        <dbReference type="Proteomes" id="UP000007879"/>
    </source>
</evidence>
<feature type="compositionally biased region" description="Low complexity" evidence="1">
    <location>
        <begin position="233"/>
        <end position="250"/>
    </location>
</feature>
<feature type="compositionally biased region" description="Polar residues" evidence="1">
    <location>
        <begin position="205"/>
        <end position="220"/>
    </location>
</feature>
<gene>
    <name evidence="3" type="primary">109580902</name>
</gene>
<dbReference type="KEGG" id="aqu:109580902"/>
<evidence type="ECO:0000259" key="2">
    <source>
        <dbReference type="PROSITE" id="PS50200"/>
    </source>
</evidence>
<dbReference type="PROSITE" id="PS50200">
    <property type="entry name" value="RA"/>
    <property type="match status" value="1"/>
</dbReference>
<feature type="compositionally biased region" description="Basic and acidic residues" evidence="1">
    <location>
        <begin position="642"/>
        <end position="657"/>
    </location>
</feature>
<reference evidence="4" key="1">
    <citation type="journal article" date="2010" name="Nature">
        <title>The Amphimedon queenslandica genome and the evolution of animal complexity.</title>
        <authorList>
            <person name="Srivastava M."/>
            <person name="Simakov O."/>
            <person name="Chapman J."/>
            <person name="Fahey B."/>
            <person name="Gauthier M.E."/>
            <person name="Mitros T."/>
            <person name="Richards G.S."/>
            <person name="Conaco C."/>
            <person name="Dacre M."/>
            <person name="Hellsten U."/>
            <person name="Larroux C."/>
            <person name="Putnam N.H."/>
            <person name="Stanke M."/>
            <person name="Adamska M."/>
            <person name="Darling A."/>
            <person name="Degnan S.M."/>
            <person name="Oakley T.H."/>
            <person name="Plachetzki D.C."/>
            <person name="Zhai Y."/>
            <person name="Adamski M."/>
            <person name="Calcino A."/>
            <person name="Cummins S.F."/>
            <person name="Goodstein D.M."/>
            <person name="Harris C."/>
            <person name="Jackson D.J."/>
            <person name="Leys S.P."/>
            <person name="Shu S."/>
            <person name="Woodcroft B.J."/>
            <person name="Vervoort M."/>
            <person name="Kosik K.S."/>
            <person name="Manning G."/>
            <person name="Degnan B.M."/>
            <person name="Rokhsar D.S."/>
        </authorList>
    </citation>
    <scope>NUCLEOTIDE SEQUENCE [LARGE SCALE GENOMIC DNA]</scope>
</reference>
<dbReference type="InterPro" id="IPR000159">
    <property type="entry name" value="RA_dom"/>
</dbReference>
<feature type="compositionally biased region" description="Basic and acidic residues" evidence="1">
    <location>
        <begin position="531"/>
        <end position="545"/>
    </location>
</feature>
<feature type="region of interest" description="Disordered" evidence="1">
    <location>
        <begin position="631"/>
        <end position="685"/>
    </location>
</feature>
<dbReference type="EnsemblMetazoa" id="Aqu2.1.36640_001">
    <property type="protein sequence ID" value="Aqu2.1.36640_001"/>
    <property type="gene ID" value="Aqu2.1.36640"/>
</dbReference>
<proteinExistence type="predicted"/>
<evidence type="ECO:0000256" key="1">
    <source>
        <dbReference type="SAM" id="MobiDB-lite"/>
    </source>
</evidence>
<dbReference type="Proteomes" id="UP000007879">
    <property type="component" value="Unassembled WGS sequence"/>
</dbReference>
<dbReference type="InterPro" id="IPR029071">
    <property type="entry name" value="Ubiquitin-like_domsf"/>
</dbReference>
<dbReference type="AlphaFoldDB" id="A0A1X7V8M0"/>
<accession>A0A1X7V8M0</accession>
<dbReference type="Gene3D" id="3.10.20.90">
    <property type="entry name" value="Phosphatidylinositol 3-kinase Catalytic Subunit, Chain A, domain 1"/>
    <property type="match status" value="1"/>
</dbReference>
<evidence type="ECO:0000313" key="3">
    <source>
        <dbReference type="EnsemblMetazoa" id="Aqu2.1.36640_001"/>
    </source>
</evidence>
<name>A0A1X7V8M0_AMPQE</name>
<feature type="compositionally biased region" description="Low complexity" evidence="1">
    <location>
        <begin position="398"/>
        <end position="410"/>
    </location>
</feature>
<feature type="region of interest" description="Disordered" evidence="1">
    <location>
        <begin position="467"/>
        <end position="509"/>
    </location>
</feature>